<dbReference type="AlphaFoldDB" id="A0A5J4NBV7"/>
<evidence type="ECO:0000313" key="1">
    <source>
        <dbReference type="EMBL" id="KAA3672942.1"/>
    </source>
</evidence>
<comment type="caution">
    <text evidence="1">The sequence shown here is derived from an EMBL/GenBank/DDBJ whole genome shotgun (WGS) entry which is preliminary data.</text>
</comment>
<organism evidence="1 2">
    <name type="scientific">Paragonimus westermani</name>
    <dbReference type="NCBI Taxonomy" id="34504"/>
    <lineage>
        <taxon>Eukaryota</taxon>
        <taxon>Metazoa</taxon>
        <taxon>Spiralia</taxon>
        <taxon>Lophotrochozoa</taxon>
        <taxon>Platyhelminthes</taxon>
        <taxon>Trematoda</taxon>
        <taxon>Digenea</taxon>
        <taxon>Plagiorchiida</taxon>
        <taxon>Troglotremata</taxon>
        <taxon>Troglotrematidae</taxon>
        <taxon>Paragonimus</taxon>
    </lineage>
</organism>
<dbReference type="Proteomes" id="UP000324629">
    <property type="component" value="Unassembled WGS sequence"/>
</dbReference>
<keyword evidence="2" id="KW-1185">Reference proteome</keyword>
<evidence type="ECO:0000313" key="2">
    <source>
        <dbReference type="Proteomes" id="UP000324629"/>
    </source>
</evidence>
<sequence>MLIKILHLHTLFNGIKLQISGENLIRFEPPDGVLHVLSSQTIACILREDTESNGTFTMKDLYSRTHLLSISVDSLPTRIVPPSKMSVYPFPGSTVVSCTFTNKWNQTWQEYLTVEIMPVNLTGTINGKDTGDQKVTVGESRIYVCDLLGLNGSETSGGTWRAQVFGKDVDLVEIQMKNGLAKVVPRDPPGFYTSAGQVQVHCVFSTPAGDIIYQFNRTITITGKW</sequence>
<reference evidence="1 2" key="1">
    <citation type="journal article" date="2019" name="Gigascience">
        <title>Whole-genome sequence of the oriental lung fluke Paragonimus westermani.</title>
        <authorList>
            <person name="Oey H."/>
            <person name="Zakrzewski M."/>
            <person name="Narain K."/>
            <person name="Devi K.R."/>
            <person name="Agatsuma T."/>
            <person name="Nawaratna S."/>
            <person name="Gobert G.N."/>
            <person name="Jones M.K."/>
            <person name="Ragan M.A."/>
            <person name="McManus D.P."/>
            <person name="Krause L."/>
        </authorList>
    </citation>
    <scope>NUCLEOTIDE SEQUENCE [LARGE SCALE GENOMIC DNA]</scope>
    <source>
        <strain evidence="1 2">IND2009</strain>
    </source>
</reference>
<gene>
    <name evidence="1" type="ORF">DEA37_0000811</name>
</gene>
<protein>
    <submittedName>
        <fullName evidence="1">Uncharacterized protein</fullName>
    </submittedName>
</protein>
<name>A0A5J4NBV7_9TREM</name>
<accession>A0A5J4NBV7</accession>
<proteinExistence type="predicted"/>
<dbReference type="EMBL" id="QNGE01004382">
    <property type="protein sequence ID" value="KAA3672942.1"/>
    <property type="molecule type" value="Genomic_DNA"/>
</dbReference>